<proteinExistence type="predicted"/>
<gene>
    <name evidence="1" type="ORF">BECKLFY1418B_GA0070995_100489</name>
</gene>
<sequence>MSWNVHGEPISTDRRAGKRHLIRLYQNDTPCYFVISVIIRLKICQQTDDTDGIIQRDKALEYISTSNYPHHKYPTQQPSATTH</sequence>
<accession>A0A450U616</accession>
<protein>
    <submittedName>
        <fullName evidence="1">Uncharacterized protein</fullName>
    </submittedName>
</protein>
<reference evidence="1" key="1">
    <citation type="submission" date="2019-02" db="EMBL/GenBank/DDBJ databases">
        <authorList>
            <person name="Gruber-Vodicka R. H."/>
            <person name="Seah K. B. B."/>
        </authorList>
    </citation>
    <scope>NUCLEOTIDE SEQUENCE</scope>
    <source>
        <strain evidence="1">BECK_M7</strain>
    </source>
</reference>
<evidence type="ECO:0000313" key="1">
    <source>
        <dbReference type="EMBL" id="VFJ86796.1"/>
    </source>
</evidence>
<dbReference type="EMBL" id="CAADFF010000004">
    <property type="protein sequence ID" value="VFJ86796.1"/>
    <property type="molecule type" value="Genomic_DNA"/>
</dbReference>
<organism evidence="1">
    <name type="scientific">Candidatus Kentrum sp. LFY</name>
    <dbReference type="NCBI Taxonomy" id="2126342"/>
    <lineage>
        <taxon>Bacteria</taxon>
        <taxon>Pseudomonadati</taxon>
        <taxon>Pseudomonadota</taxon>
        <taxon>Gammaproteobacteria</taxon>
        <taxon>Candidatus Kentrum</taxon>
    </lineage>
</organism>
<name>A0A450U616_9GAMM</name>
<dbReference type="AlphaFoldDB" id="A0A450U616"/>